<dbReference type="PROSITE" id="PS50931">
    <property type="entry name" value="HTH_LYSR"/>
    <property type="match status" value="1"/>
</dbReference>
<dbReference type="NCBIfam" id="NF008284">
    <property type="entry name" value="PRK11062.1"/>
    <property type="match status" value="1"/>
</dbReference>
<dbReference type="Gene3D" id="1.10.10.10">
    <property type="entry name" value="Winged helix-like DNA-binding domain superfamily/Winged helix DNA-binding domain"/>
    <property type="match status" value="1"/>
</dbReference>
<dbReference type="Pfam" id="PF00126">
    <property type="entry name" value="HTH_1"/>
    <property type="match status" value="1"/>
</dbReference>
<sequence>MLQSLNFKHLYYFWVIAREGSLARAAQLLNLAPQTLSSQLTALESSLDSLLFRRENRRLVLTDLGQMVYRYADDMFRIADELKTVLDTRPDERALGLTVGVAASIHKLIAYQLLEPALTLTRPVRLSCRSGRPSQLLQDLKAGQLDVVLTDREPDAGMDDHCYVHPLGQTSITLFATPDLAATLQTGFPHSLQGQAFLANAVKAPYVRQLMQWFDEQGIRLDIRAEIDDSALIKVFGHQGYGVFAAPTVIADEVCRQYQVAAVGEVAEVRDQLYAVSRSRRNSHPAVAAICGQSLAS</sequence>
<evidence type="ECO:0000256" key="4">
    <source>
        <dbReference type="ARBA" id="ARBA00023159"/>
    </source>
</evidence>
<dbReference type="InterPro" id="IPR036390">
    <property type="entry name" value="WH_DNA-bd_sf"/>
</dbReference>
<keyword evidence="8" id="KW-1185">Reference proteome</keyword>
<dbReference type="Pfam" id="PF03466">
    <property type="entry name" value="LysR_substrate"/>
    <property type="match status" value="1"/>
</dbReference>
<reference evidence="7 8" key="1">
    <citation type="submission" date="2023-10" db="EMBL/GenBank/DDBJ databases">
        <title>Characteristics and mechanism of a salt-tolerant marine origin heterotrophic nitrifying- aerobic denitrifying bacteria Marinobacter xestospongiae HN1.</title>
        <authorList>
            <person name="Qi R."/>
        </authorList>
    </citation>
    <scope>NUCLEOTIDE SEQUENCE [LARGE SCALE GENOMIC DNA]</scope>
    <source>
        <strain evidence="7 8">HN1</strain>
    </source>
</reference>
<organism evidence="7 8">
    <name type="scientific">Marinobacter xestospongiae</name>
    <dbReference type="NCBI Taxonomy" id="994319"/>
    <lineage>
        <taxon>Bacteria</taxon>
        <taxon>Pseudomonadati</taxon>
        <taxon>Pseudomonadota</taxon>
        <taxon>Gammaproteobacteria</taxon>
        <taxon>Pseudomonadales</taxon>
        <taxon>Marinobacteraceae</taxon>
        <taxon>Marinobacter</taxon>
    </lineage>
</organism>
<feature type="domain" description="HTH lysR-type" evidence="6">
    <location>
        <begin position="5"/>
        <end position="62"/>
    </location>
</feature>
<proteinExistence type="inferred from homology"/>
<evidence type="ECO:0000256" key="1">
    <source>
        <dbReference type="ARBA" id="ARBA00009437"/>
    </source>
</evidence>
<accession>A0ABU3VY00</accession>
<comment type="caution">
    <text evidence="7">The sequence shown here is derived from an EMBL/GenBank/DDBJ whole genome shotgun (WGS) entry which is preliminary data.</text>
</comment>
<gene>
    <name evidence="7" type="primary">nhaR</name>
    <name evidence="7" type="ORF">RYS15_09100</name>
</gene>
<dbReference type="EMBL" id="JAWIIJ010000005">
    <property type="protein sequence ID" value="MDV2078842.1"/>
    <property type="molecule type" value="Genomic_DNA"/>
</dbReference>
<evidence type="ECO:0000259" key="6">
    <source>
        <dbReference type="PROSITE" id="PS50931"/>
    </source>
</evidence>
<keyword evidence="2" id="KW-0805">Transcription regulation</keyword>
<evidence type="ECO:0000256" key="5">
    <source>
        <dbReference type="ARBA" id="ARBA00023163"/>
    </source>
</evidence>
<dbReference type="Proteomes" id="UP001269819">
    <property type="component" value="Unassembled WGS sequence"/>
</dbReference>
<dbReference type="PANTHER" id="PTHR30293">
    <property type="entry name" value="TRANSCRIPTIONAL REGULATORY PROTEIN NAC-RELATED"/>
    <property type="match status" value="1"/>
</dbReference>
<dbReference type="InterPro" id="IPR000847">
    <property type="entry name" value="LysR_HTH_N"/>
</dbReference>
<dbReference type="SUPFAM" id="SSF53850">
    <property type="entry name" value="Periplasmic binding protein-like II"/>
    <property type="match status" value="1"/>
</dbReference>
<dbReference type="Gene3D" id="3.40.190.290">
    <property type="match status" value="1"/>
</dbReference>
<evidence type="ECO:0000256" key="2">
    <source>
        <dbReference type="ARBA" id="ARBA00023015"/>
    </source>
</evidence>
<keyword evidence="3" id="KW-0238">DNA-binding</keyword>
<evidence type="ECO:0000313" key="7">
    <source>
        <dbReference type="EMBL" id="MDV2078842.1"/>
    </source>
</evidence>
<protein>
    <submittedName>
        <fullName evidence="7">Transcriptional activator NhaR</fullName>
    </submittedName>
</protein>
<name>A0ABU3VY00_9GAMM</name>
<evidence type="ECO:0000256" key="3">
    <source>
        <dbReference type="ARBA" id="ARBA00023125"/>
    </source>
</evidence>
<comment type="similarity">
    <text evidence="1">Belongs to the LysR transcriptional regulatory family.</text>
</comment>
<dbReference type="PANTHER" id="PTHR30293:SF2">
    <property type="entry name" value="TRANSCRIPTIONAL ACTIVATOR PROTEIN NHAR"/>
    <property type="match status" value="1"/>
</dbReference>
<dbReference type="InterPro" id="IPR005119">
    <property type="entry name" value="LysR_subst-bd"/>
</dbReference>
<dbReference type="SUPFAM" id="SSF46785">
    <property type="entry name" value="Winged helix' DNA-binding domain"/>
    <property type="match status" value="1"/>
</dbReference>
<evidence type="ECO:0000313" key="8">
    <source>
        <dbReference type="Proteomes" id="UP001269819"/>
    </source>
</evidence>
<dbReference type="InterPro" id="IPR036388">
    <property type="entry name" value="WH-like_DNA-bd_sf"/>
</dbReference>
<keyword evidence="5" id="KW-0804">Transcription</keyword>
<dbReference type="RefSeq" id="WP_248168604.1">
    <property type="nucleotide sequence ID" value="NZ_BAABBC010000037.1"/>
</dbReference>
<keyword evidence="4" id="KW-0010">Activator</keyword>